<reference evidence="3 4" key="1">
    <citation type="submission" date="2024-08" db="EMBL/GenBank/DDBJ databases">
        <title>Gnathostoma spinigerum genome.</title>
        <authorList>
            <person name="Gonzalez-Bertolin B."/>
            <person name="Monzon S."/>
            <person name="Zaballos A."/>
            <person name="Jimenez P."/>
            <person name="Dekumyoy P."/>
            <person name="Varona S."/>
            <person name="Cuesta I."/>
            <person name="Sumanam S."/>
            <person name="Adisakwattana P."/>
            <person name="Gasser R.B."/>
            <person name="Hernandez-Gonzalez A."/>
            <person name="Young N.D."/>
            <person name="Perteguer M.J."/>
        </authorList>
    </citation>
    <scope>NUCLEOTIDE SEQUENCE [LARGE SCALE GENOMIC DNA]</scope>
    <source>
        <strain evidence="3">AL3</strain>
        <tissue evidence="3">Liver</tissue>
    </source>
</reference>
<dbReference type="InterPro" id="IPR016181">
    <property type="entry name" value="Acyl_CoA_acyltransferase"/>
</dbReference>
<feature type="domain" description="GCN5-related N-acetyltransferase Rv2170-like" evidence="2">
    <location>
        <begin position="193"/>
        <end position="259"/>
    </location>
</feature>
<dbReference type="Gene3D" id="3.40.630.30">
    <property type="match status" value="1"/>
</dbReference>
<gene>
    <name evidence="3" type="ORF">AB6A40_007611</name>
</gene>
<protein>
    <recommendedName>
        <fullName evidence="1">Glycine N-acyltransferase-like protein</fullName>
        <ecNumber evidence="1">2.3.1.-</ecNumber>
    </recommendedName>
</protein>
<sequence length="305" mass="34482">MRSFETLPELREALALTSDSVYLLPIHVCLKHEIAGVYPEAKCVAYGYPSSCPQLWMLIRRNKFTRAHVFMGSRTYEFLTEAAIDEFLFLALPHLIDLSEFSTRILGVQLTNRMSEILSSHFDFSAPSLLGNYFLINVDKQREIAALSIELPDGYEFFELDPEKDSLPIAESWKFSSPGERDQFAAKIRSFPSVGIRTTVGGELASFIVLDSSSFFNHQYTYPEHRQRGLASAAELRLAQKVIKRGLHPMKFVEQENTAVSLRSLKSPWWSTVVDETGVPLLNDHRVVYRLSSFAPNLSPISPTG</sequence>
<evidence type="ECO:0000259" key="2">
    <source>
        <dbReference type="Pfam" id="PF08445"/>
    </source>
</evidence>
<dbReference type="InterPro" id="IPR013653">
    <property type="entry name" value="GCN5-like_dom"/>
</dbReference>
<keyword evidence="4" id="KW-1185">Reference proteome</keyword>
<dbReference type="EC" id="2.3.1.-" evidence="1"/>
<keyword evidence="1" id="KW-0012">Acyltransferase</keyword>
<dbReference type="SUPFAM" id="SSF55729">
    <property type="entry name" value="Acyl-CoA N-acyltransferases (Nat)"/>
    <property type="match status" value="1"/>
</dbReference>
<evidence type="ECO:0000313" key="3">
    <source>
        <dbReference type="EMBL" id="MFH4980902.1"/>
    </source>
</evidence>
<evidence type="ECO:0000256" key="1">
    <source>
        <dbReference type="RuleBase" id="RU368002"/>
    </source>
</evidence>
<accession>A0ABD6EWE9</accession>
<dbReference type="AlphaFoldDB" id="A0ABD6EWE9"/>
<dbReference type="GO" id="GO:0016410">
    <property type="term" value="F:N-acyltransferase activity"/>
    <property type="evidence" value="ECO:0007669"/>
    <property type="project" value="UniProtKB-UniRule"/>
</dbReference>
<dbReference type="InterPro" id="IPR010313">
    <property type="entry name" value="Glycine_N-acyltransferase"/>
</dbReference>
<dbReference type="PANTHER" id="PTHR15298">
    <property type="entry name" value="L-COA N-ACYLTRANSFERASE-RELATED"/>
    <property type="match status" value="1"/>
</dbReference>
<dbReference type="Pfam" id="PF08445">
    <property type="entry name" value="FR47"/>
    <property type="match status" value="1"/>
</dbReference>
<name>A0ABD6EWE9_9BILA</name>
<comment type="similarity">
    <text evidence="1">Belongs to the glycine N-acyltransferase family.</text>
</comment>
<dbReference type="PANTHER" id="PTHR15298:SF1">
    <property type="entry name" value="GLYCINE N-ACYLTRANSFERASE-LIKE PROTEIN"/>
    <property type="match status" value="1"/>
</dbReference>
<organism evidence="3 4">
    <name type="scientific">Gnathostoma spinigerum</name>
    <dbReference type="NCBI Taxonomy" id="75299"/>
    <lineage>
        <taxon>Eukaryota</taxon>
        <taxon>Metazoa</taxon>
        <taxon>Ecdysozoa</taxon>
        <taxon>Nematoda</taxon>
        <taxon>Chromadorea</taxon>
        <taxon>Rhabditida</taxon>
        <taxon>Spirurina</taxon>
        <taxon>Gnathostomatomorpha</taxon>
        <taxon>Gnathostomatoidea</taxon>
        <taxon>Gnathostomatidae</taxon>
        <taxon>Gnathostoma</taxon>
    </lineage>
</organism>
<keyword evidence="1" id="KW-0808">Transferase</keyword>
<dbReference type="Proteomes" id="UP001608902">
    <property type="component" value="Unassembled WGS sequence"/>
</dbReference>
<dbReference type="EMBL" id="JBGFUD010006273">
    <property type="protein sequence ID" value="MFH4980902.1"/>
    <property type="molecule type" value="Genomic_DNA"/>
</dbReference>
<comment type="caution">
    <text evidence="3">The sequence shown here is derived from an EMBL/GenBank/DDBJ whole genome shotgun (WGS) entry which is preliminary data.</text>
</comment>
<proteinExistence type="inferred from homology"/>
<evidence type="ECO:0000313" key="4">
    <source>
        <dbReference type="Proteomes" id="UP001608902"/>
    </source>
</evidence>